<name>A0ABV7YVY4_9BACT</name>
<feature type="transmembrane region" description="Helical" evidence="1">
    <location>
        <begin position="145"/>
        <end position="167"/>
    </location>
</feature>
<gene>
    <name evidence="2" type="ORF">ACFOOI_10730</name>
</gene>
<feature type="transmembrane region" description="Helical" evidence="1">
    <location>
        <begin position="39"/>
        <end position="59"/>
    </location>
</feature>
<dbReference type="Proteomes" id="UP001595616">
    <property type="component" value="Unassembled WGS sequence"/>
</dbReference>
<feature type="transmembrane region" description="Helical" evidence="1">
    <location>
        <begin position="122"/>
        <end position="139"/>
    </location>
</feature>
<feature type="transmembrane region" description="Helical" evidence="1">
    <location>
        <begin position="71"/>
        <end position="92"/>
    </location>
</feature>
<evidence type="ECO:0000313" key="2">
    <source>
        <dbReference type="EMBL" id="MFC3811130.1"/>
    </source>
</evidence>
<keyword evidence="1" id="KW-0812">Transmembrane</keyword>
<keyword evidence="3" id="KW-1185">Reference proteome</keyword>
<comment type="caution">
    <text evidence="2">The sequence shown here is derived from an EMBL/GenBank/DDBJ whole genome shotgun (WGS) entry which is preliminary data.</text>
</comment>
<accession>A0ABV7YVY4</accession>
<organism evidence="2 3">
    <name type="scientific">Lacihabitans lacunae</name>
    <dbReference type="NCBI Taxonomy" id="1028214"/>
    <lineage>
        <taxon>Bacteria</taxon>
        <taxon>Pseudomonadati</taxon>
        <taxon>Bacteroidota</taxon>
        <taxon>Cytophagia</taxon>
        <taxon>Cytophagales</taxon>
        <taxon>Leadbetterellaceae</taxon>
        <taxon>Lacihabitans</taxon>
    </lineage>
</organism>
<keyword evidence="1" id="KW-0472">Membrane</keyword>
<protein>
    <submittedName>
        <fullName evidence="2">Uncharacterized protein</fullName>
    </submittedName>
</protein>
<dbReference type="RefSeq" id="WP_379837863.1">
    <property type="nucleotide sequence ID" value="NZ_JBHRYQ010000001.1"/>
</dbReference>
<evidence type="ECO:0000313" key="3">
    <source>
        <dbReference type="Proteomes" id="UP001595616"/>
    </source>
</evidence>
<dbReference type="EMBL" id="JBHRYQ010000001">
    <property type="protein sequence ID" value="MFC3811130.1"/>
    <property type="molecule type" value="Genomic_DNA"/>
</dbReference>
<evidence type="ECO:0000256" key="1">
    <source>
        <dbReference type="SAM" id="Phobius"/>
    </source>
</evidence>
<sequence length="197" mass="22963">MDNNINFNELWSGQKIVQPNPDDLILKVDKLKKANTKRIVYTNITLVLTSVFICFIWYYYQPQFITSKIGIVLMVLAMLSFIVASNSSLVLYKKLDAGESNQQYLKTLLLIKEKQQFMQTTMLNLYFLFLSVGLSLYMYEYVSRMSTLMAVVVCGVTALWFLFNWFYLRPKQIKKQEAKLNEIIAKFEDIQGQLNNG</sequence>
<reference evidence="3" key="1">
    <citation type="journal article" date="2019" name="Int. J. Syst. Evol. Microbiol.">
        <title>The Global Catalogue of Microorganisms (GCM) 10K type strain sequencing project: providing services to taxonomists for standard genome sequencing and annotation.</title>
        <authorList>
            <consortium name="The Broad Institute Genomics Platform"/>
            <consortium name="The Broad Institute Genome Sequencing Center for Infectious Disease"/>
            <person name="Wu L."/>
            <person name="Ma J."/>
        </authorList>
    </citation>
    <scope>NUCLEOTIDE SEQUENCE [LARGE SCALE GENOMIC DNA]</scope>
    <source>
        <strain evidence="3">CECT 7956</strain>
    </source>
</reference>
<keyword evidence="1" id="KW-1133">Transmembrane helix</keyword>
<proteinExistence type="predicted"/>